<feature type="compositionally biased region" description="Polar residues" evidence="1">
    <location>
        <begin position="196"/>
        <end position="213"/>
    </location>
</feature>
<accession>A0ABR3TB61</accession>
<feature type="compositionally biased region" description="Low complexity" evidence="1">
    <location>
        <begin position="394"/>
        <end position="405"/>
    </location>
</feature>
<feature type="region of interest" description="Disordered" evidence="1">
    <location>
        <begin position="391"/>
        <end position="413"/>
    </location>
</feature>
<gene>
    <name evidence="2" type="ORF">SLS58_009654</name>
</gene>
<protein>
    <submittedName>
        <fullName evidence="2">Uncharacterized protein</fullName>
    </submittedName>
</protein>
<proteinExistence type="predicted"/>
<evidence type="ECO:0000313" key="3">
    <source>
        <dbReference type="Proteomes" id="UP001521184"/>
    </source>
</evidence>
<dbReference type="Proteomes" id="UP001521184">
    <property type="component" value="Unassembled WGS sequence"/>
</dbReference>
<evidence type="ECO:0000256" key="1">
    <source>
        <dbReference type="SAM" id="MobiDB-lite"/>
    </source>
</evidence>
<feature type="compositionally biased region" description="Polar residues" evidence="1">
    <location>
        <begin position="149"/>
        <end position="169"/>
    </location>
</feature>
<dbReference type="EMBL" id="JAKEKT020000097">
    <property type="protein sequence ID" value="KAL1636737.1"/>
    <property type="molecule type" value="Genomic_DNA"/>
</dbReference>
<feature type="compositionally biased region" description="Basic and acidic residues" evidence="1">
    <location>
        <begin position="182"/>
        <end position="194"/>
    </location>
</feature>
<keyword evidence="3" id="KW-1185">Reference proteome</keyword>
<feature type="region of interest" description="Disordered" evidence="1">
    <location>
        <begin position="149"/>
        <end position="288"/>
    </location>
</feature>
<sequence>MHFRRAYIRSNRDNAARDPLVRICIQDYLNTRFTSHDINPFAIMGELDVYNANMSDSTLLEVEELVEEEAVHKLSWLLAQKLNTPARFDIAMRQLAEAGEFFHGFGRQQNLDELAPAGQQPNLGGLGPMDKQRSVNRIELPDQQLNLNGLEPVNQQSNPNGPMSVNAPSTMAPPPPPPQSRSHHDTHDSSHHDAQPGSQPTVSSASDPVTTTEPIKRSSHGKKSHHQDKRPEHATNTEQNKPVGKKTEHATKTDPATNTEQKKSVGKETEHATKTDPATNTEQKKPIVRNSLRSRIRFFMSKKNDVASLSREEAKLVFEAPKYLFAWRNLHFAVDLFDGKPRLQQVEEEIEEMYRTTDQLAASVAWTQFWDKLVDHQYNFRELLHLKQKADGKQQCSSQTPSTSTADDAPTKVENEQAVKVGKSDNDLSLFVGPDAPVSPVMGDSNTEMKEVDFTSILADIDRVSTRKSGDYDEAFH</sequence>
<reference evidence="2 3" key="1">
    <citation type="journal article" date="2023" name="Plant Dis.">
        <title>First Report of Diplodia intermedia Causing Canker and Dieback Diseases on Apple Trees in Canada.</title>
        <authorList>
            <person name="Ellouze W."/>
            <person name="Ilyukhin E."/>
            <person name="Sulman M."/>
            <person name="Ali S."/>
        </authorList>
    </citation>
    <scope>NUCLEOTIDE SEQUENCE [LARGE SCALE GENOMIC DNA]</scope>
    <source>
        <strain evidence="2 3">M45-28</strain>
    </source>
</reference>
<feature type="compositionally biased region" description="Basic and acidic residues" evidence="1">
    <location>
        <begin position="260"/>
        <end position="274"/>
    </location>
</feature>
<comment type="caution">
    <text evidence="2">The sequence shown here is derived from an EMBL/GenBank/DDBJ whole genome shotgun (WGS) entry which is preliminary data.</text>
</comment>
<name>A0ABR3TB61_9PEZI</name>
<organism evidence="2 3">
    <name type="scientific">Diplodia intermedia</name>
    <dbReference type="NCBI Taxonomy" id="856260"/>
    <lineage>
        <taxon>Eukaryota</taxon>
        <taxon>Fungi</taxon>
        <taxon>Dikarya</taxon>
        <taxon>Ascomycota</taxon>
        <taxon>Pezizomycotina</taxon>
        <taxon>Dothideomycetes</taxon>
        <taxon>Dothideomycetes incertae sedis</taxon>
        <taxon>Botryosphaeriales</taxon>
        <taxon>Botryosphaeriaceae</taxon>
        <taxon>Diplodia</taxon>
    </lineage>
</organism>
<feature type="compositionally biased region" description="Basic residues" evidence="1">
    <location>
        <begin position="217"/>
        <end position="228"/>
    </location>
</feature>
<evidence type="ECO:0000313" key="2">
    <source>
        <dbReference type="EMBL" id="KAL1636737.1"/>
    </source>
</evidence>